<accession>A0A9W5RDB6</accession>
<dbReference type="AlphaFoldDB" id="A0A9W5RDB6"/>
<evidence type="ECO:0000313" key="16">
    <source>
        <dbReference type="EMBL" id="EPD30369.1"/>
    </source>
</evidence>
<comment type="similarity">
    <text evidence="5">Belongs to the dihydroorotate dehydrogenase family. Type 2 subfamily.</text>
</comment>
<dbReference type="CDD" id="cd04738">
    <property type="entry name" value="DHOD_2_like"/>
    <property type="match status" value="1"/>
</dbReference>
<gene>
    <name evidence="16" type="ORF">HMPREF9238_00107</name>
</gene>
<dbReference type="InterPro" id="IPR001295">
    <property type="entry name" value="Dihydroorotate_DH_CS"/>
</dbReference>
<proteinExistence type="inferred from homology"/>
<evidence type="ECO:0000259" key="15">
    <source>
        <dbReference type="Pfam" id="PF01180"/>
    </source>
</evidence>
<comment type="pathway">
    <text evidence="4">Pyrimidine metabolism; UMP biosynthesis via de novo pathway; orotate from (S)-dihydroorotate (quinone route): step 1/1.</text>
</comment>
<dbReference type="InterPro" id="IPR005720">
    <property type="entry name" value="Dihydroorotate_DH_cat"/>
</dbReference>
<comment type="caution">
    <text evidence="16">The sequence shown here is derived from an EMBL/GenBank/DDBJ whole genome shotgun (WGS) entry which is preliminary data.</text>
</comment>
<evidence type="ECO:0000256" key="7">
    <source>
        <dbReference type="ARBA" id="ARBA00018366"/>
    </source>
</evidence>
<comment type="function">
    <text evidence="2">Catalyzes the conversion of dihydroorotate to orotate with quinone as electron acceptor.</text>
</comment>
<evidence type="ECO:0000256" key="12">
    <source>
        <dbReference type="ARBA" id="ARBA00023136"/>
    </source>
</evidence>
<comment type="catalytic activity">
    <reaction evidence="13">
        <text>(S)-dihydroorotate + a quinone = orotate + a quinol</text>
        <dbReference type="Rhea" id="RHEA:30187"/>
        <dbReference type="ChEBI" id="CHEBI:24646"/>
        <dbReference type="ChEBI" id="CHEBI:30839"/>
        <dbReference type="ChEBI" id="CHEBI:30864"/>
        <dbReference type="ChEBI" id="CHEBI:132124"/>
        <dbReference type="EC" id="1.3.5.2"/>
    </reaction>
</comment>
<dbReference type="Gene3D" id="3.20.20.70">
    <property type="entry name" value="Aldolase class I"/>
    <property type="match status" value="1"/>
</dbReference>
<dbReference type="EMBL" id="AGWN01000001">
    <property type="protein sequence ID" value="EPD30369.1"/>
    <property type="molecule type" value="Genomic_DNA"/>
</dbReference>
<dbReference type="OrthoDB" id="9802377at2"/>
<keyword evidence="8" id="KW-0285">Flavoprotein</keyword>
<organism evidence="16 17">
    <name type="scientific">Gleimia europaea ACS-120-V-Col10b</name>
    <dbReference type="NCBI Taxonomy" id="883069"/>
    <lineage>
        <taxon>Bacteria</taxon>
        <taxon>Bacillati</taxon>
        <taxon>Actinomycetota</taxon>
        <taxon>Actinomycetes</taxon>
        <taxon>Actinomycetales</taxon>
        <taxon>Actinomycetaceae</taxon>
        <taxon>Gleimia</taxon>
    </lineage>
</organism>
<dbReference type="PANTHER" id="PTHR48109:SF4">
    <property type="entry name" value="DIHYDROOROTATE DEHYDROGENASE (QUINONE), MITOCHONDRIAL"/>
    <property type="match status" value="1"/>
</dbReference>
<dbReference type="GO" id="GO:0005737">
    <property type="term" value="C:cytoplasm"/>
    <property type="evidence" value="ECO:0007669"/>
    <property type="project" value="InterPro"/>
</dbReference>
<dbReference type="InterPro" id="IPR013785">
    <property type="entry name" value="Aldolase_TIM"/>
</dbReference>
<dbReference type="PROSITE" id="PS00911">
    <property type="entry name" value="DHODEHASE_1"/>
    <property type="match status" value="1"/>
</dbReference>
<evidence type="ECO:0000256" key="10">
    <source>
        <dbReference type="ARBA" id="ARBA00022975"/>
    </source>
</evidence>
<dbReference type="PANTHER" id="PTHR48109">
    <property type="entry name" value="DIHYDROOROTATE DEHYDROGENASE (QUINONE), MITOCHONDRIAL-RELATED"/>
    <property type="match status" value="1"/>
</dbReference>
<dbReference type="RefSeq" id="WP_016443481.1">
    <property type="nucleotide sequence ID" value="NZ_KE150266.1"/>
</dbReference>
<sequence>MYRWIFDYGLVHTDPEIAHEVAIKAIELAGSNPVTRAGMSMVFDSADTSVPAGATFLPRRLKGRLGLAAGMDKNACAVEGMAAMGFGFLEIGTVTPRPQPGNDKPRLWRLPESREIRNRMGFNNDGVEVVKQRLKKLRSTPFGRQIVVGANIGKNKVTPNEDAALDYEICARELARLVDFLVINVSSPNTPGLRSLQSAKTLQPIIETTLRAARKAAGRDVPVFVKIAPDLANEDILEVADLAKELGLAGIVAANTTINHKLGEGGVSGPRLLQRGLEIVRMLRERLDPTQTIIAVGGISTAEDALAYLDAGADLLEAFTAYIYEGPAWPGKINRAIAKSRAEGAYAN</sequence>
<dbReference type="InterPro" id="IPR012135">
    <property type="entry name" value="Dihydroorotate_DH_1_2"/>
</dbReference>
<protein>
    <recommendedName>
        <fullName evidence="7 14">Dihydroorotate dehydrogenase (quinone)</fullName>
        <ecNumber evidence="6 14">1.3.5.2</ecNumber>
    </recommendedName>
</protein>
<keyword evidence="17" id="KW-1185">Reference proteome</keyword>
<dbReference type="PIRSF" id="PIRSF000164">
    <property type="entry name" value="DHO_oxidase"/>
    <property type="match status" value="1"/>
</dbReference>
<dbReference type="NCBIfam" id="NF003652">
    <property type="entry name" value="PRK05286.2-5"/>
    <property type="match status" value="1"/>
</dbReference>
<dbReference type="GO" id="GO:0106430">
    <property type="term" value="F:dihydroorotate dehydrogenase (quinone) activity"/>
    <property type="evidence" value="ECO:0007669"/>
    <property type="project" value="UniProtKB-EC"/>
</dbReference>
<keyword evidence="11" id="KW-0560">Oxidoreductase</keyword>
<evidence type="ECO:0000256" key="3">
    <source>
        <dbReference type="ARBA" id="ARBA00004370"/>
    </source>
</evidence>
<evidence type="ECO:0000256" key="8">
    <source>
        <dbReference type="ARBA" id="ARBA00022630"/>
    </source>
</evidence>
<evidence type="ECO:0000256" key="4">
    <source>
        <dbReference type="ARBA" id="ARBA00005161"/>
    </source>
</evidence>
<dbReference type="InterPro" id="IPR005719">
    <property type="entry name" value="Dihydroorotate_DH_2"/>
</dbReference>
<evidence type="ECO:0000256" key="5">
    <source>
        <dbReference type="ARBA" id="ARBA00005359"/>
    </source>
</evidence>
<dbReference type="InterPro" id="IPR050074">
    <property type="entry name" value="DHO_dehydrogenase"/>
</dbReference>
<feature type="domain" description="Dihydroorotate dehydrogenase catalytic" evidence="15">
    <location>
        <begin position="56"/>
        <end position="338"/>
    </location>
</feature>
<evidence type="ECO:0000256" key="11">
    <source>
        <dbReference type="ARBA" id="ARBA00023002"/>
    </source>
</evidence>
<dbReference type="Pfam" id="PF01180">
    <property type="entry name" value="DHO_dh"/>
    <property type="match status" value="1"/>
</dbReference>
<evidence type="ECO:0000313" key="17">
    <source>
        <dbReference type="Proteomes" id="UP000014387"/>
    </source>
</evidence>
<evidence type="ECO:0000256" key="13">
    <source>
        <dbReference type="ARBA" id="ARBA00048639"/>
    </source>
</evidence>
<evidence type="ECO:0000256" key="2">
    <source>
        <dbReference type="ARBA" id="ARBA00003125"/>
    </source>
</evidence>
<dbReference type="SUPFAM" id="SSF51395">
    <property type="entry name" value="FMN-linked oxidoreductases"/>
    <property type="match status" value="1"/>
</dbReference>
<dbReference type="GO" id="GO:0005886">
    <property type="term" value="C:plasma membrane"/>
    <property type="evidence" value="ECO:0007669"/>
    <property type="project" value="TreeGrafter"/>
</dbReference>
<keyword evidence="10" id="KW-0665">Pyrimidine biosynthesis</keyword>
<comment type="subcellular location">
    <subcellularLocation>
        <location evidence="3">Membrane</location>
    </subcellularLocation>
</comment>
<evidence type="ECO:0000256" key="6">
    <source>
        <dbReference type="ARBA" id="ARBA00012791"/>
    </source>
</evidence>
<evidence type="ECO:0000256" key="9">
    <source>
        <dbReference type="ARBA" id="ARBA00022643"/>
    </source>
</evidence>
<evidence type="ECO:0000256" key="1">
    <source>
        <dbReference type="ARBA" id="ARBA00001917"/>
    </source>
</evidence>
<name>A0A9W5RDB6_9ACTO</name>
<evidence type="ECO:0000256" key="14">
    <source>
        <dbReference type="NCBIfam" id="TIGR01036"/>
    </source>
</evidence>
<dbReference type="PROSITE" id="PS00912">
    <property type="entry name" value="DHODEHASE_2"/>
    <property type="match status" value="1"/>
</dbReference>
<dbReference type="Proteomes" id="UP000014387">
    <property type="component" value="Unassembled WGS sequence"/>
</dbReference>
<comment type="cofactor">
    <cofactor evidence="1">
        <name>FMN</name>
        <dbReference type="ChEBI" id="CHEBI:58210"/>
    </cofactor>
</comment>
<reference evidence="16 17" key="1">
    <citation type="submission" date="2013-05" db="EMBL/GenBank/DDBJ databases">
        <title>The Genome Sequence of Actinomyces europaeus ACS-120-V-COL10B.</title>
        <authorList>
            <consortium name="The Broad Institute Genomics Platform"/>
            <person name="Earl A."/>
            <person name="Ward D."/>
            <person name="Feldgarden M."/>
            <person name="Gevers D."/>
            <person name="Saerens B."/>
            <person name="Vaneechoutte M."/>
            <person name="Walker B."/>
            <person name="Young S."/>
            <person name="Zeng Q."/>
            <person name="Gargeya S."/>
            <person name="Fitzgerald M."/>
            <person name="Haas B."/>
            <person name="Abouelleil A."/>
            <person name="Allen A.W."/>
            <person name="Alvarado L."/>
            <person name="Arachchi H.M."/>
            <person name="Berlin A.M."/>
            <person name="Chapman S.B."/>
            <person name="Gainer-Dewar J."/>
            <person name="Goldberg J."/>
            <person name="Griggs A."/>
            <person name="Gujja S."/>
            <person name="Hansen M."/>
            <person name="Howarth C."/>
            <person name="Imamovic A."/>
            <person name="Ireland A."/>
            <person name="Larimer J."/>
            <person name="McCowan C."/>
            <person name="Murphy C."/>
            <person name="Pearson M."/>
            <person name="Poon T.W."/>
            <person name="Priest M."/>
            <person name="Roberts A."/>
            <person name="Saif S."/>
            <person name="Shea T."/>
            <person name="Sisk P."/>
            <person name="Sykes S."/>
            <person name="Wortman J."/>
            <person name="Nusbaum C."/>
            <person name="Birren B."/>
        </authorList>
    </citation>
    <scope>NUCLEOTIDE SEQUENCE [LARGE SCALE GENOMIC DNA]</scope>
    <source>
        <strain evidence="16 17">ACS-120-V-Col10b</strain>
    </source>
</reference>
<dbReference type="EC" id="1.3.5.2" evidence="6 14"/>
<keyword evidence="12" id="KW-0472">Membrane</keyword>
<dbReference type="GO" id="GO:0006222">
    <property type="term" value="P:UMP biosynthetic process"/>
    <property type="evidence" value="ECO:0007669"/>
    <property type="project" value="InterPro"/>
</dbReference>
<dbReference type="NCBIfam" id="TIGR01036">
    <property type="entry name" value="pyrD_sub2"/>
    <property type="match status" value="1"/>
</dbReference>
<keyword evidence="9" id="KW-0288">FMN</keyword>
<dbReference type="GO" id="GO:0006207">
    <property type="term" value="P:'de novo' pyrimidine nucleobase biosynthetic process"/>
    <property type="evidence" value="ECO:0007669"/>
    <property type="project" value="UniProtKB-UniRule"/>
</dbReference>